<proteinExistence type="predicted"/>
<organism evidence="2 3">
    <name type="scientific">Eumeta variegata</name>
    <name type="common">Bagworm moth</name>
    <name type="synonym">Eumeta japonica</name>
    <dbReference type="NCBI Taxonomy" id="151549"/>
    <lineage>
        <taxon>Eukaryota</taxon>
        <taxon>Metazoa</taxon>
        <taxon>Ecdysozoa</taxon>
        <taxon>Arthropoda</taxon>
        <taxon>Hexapoda</taxon>
        <taxon>Insecta</taxon>
        <taxon>Pterygota</taxon>
        <taxon>Neoptera</taxon>
        <taxon>Endopterygota</taxon>
        <taxon>Lepidoptera</taxon>
        <taxon>Glossata</taxon>
        <taxon>Ditrysia</taxon>
        <taxon>Tineoidea</taxon>
        <taxon>Psychidae</taxon>
        <taxon>Oiketicinae</taxon>
        <taxon>Eumeta</taxon>
    </lineage>
</organism>
<evidence type="ECO:0000313" key="2">
    <source>
        <dbReference type="EMBL" id="GBP15219.1"/>
    </source>
</evidence>
<name>A0A4C1TKW0_EUMVA</name>
<dbReference type="Proteomes" id="UP000299102">
    <property type="component" value="Unassembled WGS sequence"/>
</dbReference>
<keyword evidence="3" id="KW-1185">Reference proteome</keyword>
<evidence type="ECO:0000313" key="3">
    <source>
        <dbReference type="Proteomes" id="UP000299102"/>
    </source>
</evidence>
<dbReference type="EMBL" id="BGZK01005727">
    <property type="protein sequence ID" value="GBP15219.1"/>
    <property type="molecule type" value="Genomic_DNA"/>
</dbReference>
<evidence type="ECO:0000256" key="1">
    <source>
        <dbReference type="SAM" id="MobiDB-lite"/>
    </source>
</evidence>
<feature type="non-terminal residue" evidence="2">
    <location>
        <position position="96"/>
    </location>
</feature>
<reference evidence="2 3" key="1">
    <citation type="journal article" date="2019" name="Commun. Biol.">
        <title>The bagworm genome reveals a unique fibroin gene that provides high tensile strength.</title>
        <authorList>
            <person name="Kono N."/>
            <person name="Nakamura H."/>
            <person name="Ohtoshi R."/>
            <person name="Tomita M."/>
            <person name="Numata K."/>
            <person name="Arakawa K."/>
        </authorList>
    </citation>
    <scope>NUCLEOTIDE SEQUENCE [LARGE SCALE GENOMIC DNA]</scope>
</reference>
<protein>
    <submittedName>
        <fullName evidence="2">Uncharacterized protein</fullName>
    </submittedName>
</protein>
<sequence length="96" mass="10558">MAKYYGCRAGEQAVRGTGRAPLYLLTRVCAGASLGDARITRCFTGRHCDNRLQAPGYVIYFKIIIEPPATSNLQVDKSTPMDAPAETGRRGRLWPI</sequence>
<comment type="caution">
    <text evidence="2">The sequence shown here is derived from an EMBL/GenBank/DDBJ whole genome shotgun (WGS) entry which is preliminary data.</text>
</comment>
<feature type="region of interest" description="Disordered" evidence="1">
    <location>
        <begin position="74"/>
        <end position="96"/>
    </location>
</feature>
<accession>A0A4C1TKW0</accession>
<gene>
    <name evidence="2" type="ORF">EVAR_101736_1</name>
</gene>
<dbReference type="AlphaFoldDB" id="A0A4C1TKW0"/>